<proteinExistence type="predicted"/>
<dbReference type="PANTHER" id="PTHR17985:SF8">
    <property type="entry name" value="TRANSPORT AND GOLGI ORGANIZATION PROTEIN 2 HOMOLOG"/>
    <property type="match status" value="1"/>
</dbReference>
<dbReference type="EMBL" id="UOFI01000189">
    <property type="protein sequence ID" value="VAW70198.1"/>
    <property type="molecule type" value="Genomic_DNA"/>
</dbReference>
<gene>
    <name evidence="1" type="ORF">MNBD_GAMMA09-2016</name>
</gene>
<name>A0A3B0XPI1_9ZZZZ</name>
<evidence type="ECO:0000313" key="1">
    <source>
        <dbReference type="EMBL" id="VAW70198.1"/>
    </source>
</evidence>
<evidence type="ECO:0008006" key="2">
    <source>
        <dbReference type="Google" id="ProtNLM"/>
    </source>
</evidence>
<dbReference type="Pfam" id="PF05742">
    <property type="entry name" value="TANGO2"/>
    <property type="match status" value="1"/>
</dbReference>
<dbReference type="InterPro" id="IPR008551">
    <property type="entry name" value="TANGO2"/>
</dbReference>
<sequence length="248" mass="27993">MCTLSWLLKKDGYEVFFNRDEQHSRKKAIEPSLQHNSHIIMPIDPQGGGTWIASSQSGTTLCLLNNYQKQAAMSQLKTYESRGGLIPLLLEAYDQSDIGQRLDTLDLSPYLAFSLCVFHSDLNTTENTVLVYQWDGHTLKQEVAIQPVISSSIQRERVINSRTELFRKTAGSENNRQKHLAYHASHLPEKGFLSVCMHRDDAQTQSLCHISVNRHSVTFSYIDGAPCENDNWKVTTADRPAAVSRQAN</sequence>
<protein>
    <recommendedName>
        <fullName evidence="2">COG3332</fullName>
    </recommendedName>
</protein>
<dbReference type="PANTHER" id="PTHR17985">
    <property type="entry name" value="SER/THR-RICH PROTEIN T10 IN DGCR REGION"/>
    <property type="match status" value="1"/>
</dbReference>
<dbReference type="AlphaFoldDB" id="A0A3B0XPI1"/>
<organism evidence="1">
    <name type="scientific">hydrothermal vent metagenome</name>
    <dbReference type="NCBI Taxonomy" id="652676"/>
    <lineage>
        <taxon>unclassified sequences</taxon>
        <taxon>metagenomes</taxon>
        <taxon>ecological metagenomes</taxon>
    </lineage>
</organism>
<accession>A0A3B0XPI1</accession>
<reference evidence="1" key="1">
    <citation type="submission" date="2018-06" db="EMBL/GenBank/DDBJ databases">
        <authorList>
            <person name="Zhirakovskaya E."/>
        </authorList>
    </citation>
    <scope>NUCLEOTIDE SEQUENCE</scope>
</reference>